<proteinExistence type="predicted"/>
<organism evidence="1 2">
    <name type="scientific">Dendrobium nobile</name>
    <name type="common">Orchid</name>
    <dbReference type="NCBI Taxonomy" id="94219"/>
    <lineage>
        <taxon>Eukaryota</taxon>
        <taxon>Viridiplantae</taxon>
        <taxon>Streptophyta</taxon>
        <taxon>Embryophyta</taxon>
        <taxon>Tracheophyta</taxon>
        <taxon>Spermatophyta</taxon>
        <taxon>Magnoliopsida</taxon>
        <taxon>Liliopsida</taxon>
        <taxon>Asparagales</taxon>
        <taxon>Orchidaceae</taxon>
        <taxon>Epidendroideae</taxon>
        <taxon>Malaxideae</taxon>
        <taxon>Dendrobiinae</taxon>
        <taxon>Dendrobium</taxon>
    </lineage>
</organism>
<keyword evidence="2" id="KW-1185">Reference proteome</keyword>
<name>A0A8T3BZP3_DENNO</name>
<comment type="caution">
    <text evidence="1">The sequence shown here is derived from an EMBL/GenBank/DDBJ whole genome shotgun (WGS) entry which is preliminary data.</text>
</comment>
<sequence length="95" mass="11043">MPKVGFLLEDFGHFDFERLLKYLNNKKISYGLCTTPFRKAPIHLDLEISEQNNNTPTLYSVLDSFGRTRCITFVRSLSLSLINFKGYQNRYLSSV</sequence>
<protein>
    <submittedName>
        <fullName evidence="1">Uncharacterized protein</fullName>
    </submittedName>
</protein>
<evidence type="ECO:0000313" key="2">
    <source>
        <dbReference type="Proteomes" id="UP000829196"/>
    </source>
</evidence>
<dbReference type="AlphaFoldDB" id="A0A8T3BZP3"/>
<evidence type="ECO:0000313" key="1">
    <source>
        <dbReference type="EMBL" id="KAI0524812.1"/>
    </source>
</evidence>
<gene>
    <name evidence="1" type="ORF">KFK09_004199</name>
</gene>
<dbReference type="Proteomes" id="UP000829196">
    <property type="component" value="Unassembled WGS sequence"/>
</dbReference>
<reference evidence="1" key="1">
    <citation type="journal article" date="2022" name="Front. Genet.">
        <title>Chromosome-Scale Assembly of the Dendrobium nobile Genome Provides Insights Into the Molecular Mechanism of the Biosynthesis of the Medicinal Active Ingredient of Dendrobium.</title>
        <authorList>
            <person name="Xu Q."/>
            <person name="Niu S.-C."/>
            <person name="Li K.-L."/>
            <person name="Zheng P.-J."/>
            <person name="Zhang X.-J."/>
            <person name="Jia Y."/>
            <person name="Liu Y."/>
            <person name="Niu Y.-X."/>
            <person name="Yu L.-H."/>
            <person name="Chen D.-F."/>
            <person name="Zhang G.-Q."/>
        </authorList>
    </citation>
    <scope>NUCLEOTIDE SEQUENCE</scope>
    <source>
        <tissue evidence="1">Leaf</tissue>
    </source>
</reference>
<accession>A0A8T3BZP3</accession>
<dbReference type="EMBL" id="JAGYWB010000004">
    <property type="protein sequence ID" value="KAI0524812.1"/>
    <property type="molecule type" value="Genomic_DNA"/>
</dbReference>